<organism evidence="1 2">
    <name type="scientific">Saccharopolyspora mangrovi</name>
    <dbReference type="NCBI Taxonomy" id="3082379"/>
    <lineage>
        <taxon>Bacteria</taxon>
        <taxon>Bacillati</taxon>
        <taxon>Actinomycetota</taxon>
        <taxon>Actinomycetes</taxon>
        <taxon>Pseudonocardiales</taxon>
        <taxon>Pseudonocardiaceae</taxon>
        <taxon>Saccharopolyspora</taxon>
    </lineage>
</organism>
<protein>
    <recommendedName>
        <fullName evidence="3">DUF3039 domain-containing protein</fullName>
    </recommendedName>
</protein>
<sequence length="76" mass="8564">MRTEQAERHYWLPVPNEDIPGGTRHAFRGVRWDGTPSAVTVCGQFVALAQPSEIDWINFPTCSRCNSLLKGEFEEG</sequence>
<comment type="caution">
    <text evidence="1">The sequence shown here is derived from an EMBL/GenBank/DDBJ whole genome shotgun (WGS) entry which is preliminary data.</text>
</comment>
<reference evidence="1 2" key="1">
    <citation type="submission" date="2023-10" db="EMBL/GenBank/DDBJ databases">
        <title>Saccharopolyspora sp. nov., isolated from mangrove soil.</title>
        <authorList>
            <person name="Lu Y."/>
            <person name="Liu W."/>
        </authorList>
    </citation>
    <scope>NUCLEOTIDE SEQUENCE [LARGE SCALE GENOMIC DNA]</scope>
    <source>
        <strain evidence="1 2">S2-29</strain>
    </source>
</reference>
<accession>A0ABU6A7F9</accession>
<evidence type="ECO:0008006" key="3">
    <source>
        <dbReference type="Google" id="ProtNLM"/>
    </source>
</evidence>
<gene>
    <name evidence="1" type="ORF">R4I43_08420</name>
</gene>
<dbReference type="EMBL" id="JAWLNX010000004">
    <property type="protein sequence ID" value="MEB3367429.1"/>
    <property type="molecule type" value="Genomic_DNA"/>
</dbReference>
<evidence type="ECO:0000313" key="2">
    <source>
        <dbReference type="Proteomes" id="UP001327093"/>
    </source>
</evidence>
<dbReference type="RefSeq" id="WP_324264980.1">
    <property type="nucleotide sequence ID" value="NZ_JAWLNX010000004.1"/>
</dbReference>
<dbReference type="Proteomes" id="UP001327093">
    <property type="component" value="Unassembled WGS sequence"/>
</dbReference>
<proteinExistence type="predicted"/>
<evidence type="ECO:0000313" key="1">
    <source>
        <dbReference type="EMBL" id="MEB3367429.1"/>
    </source>
</evidence>
<name>A0ABU6A7F9_9PSEU</name>
<keyword evidence="2" id="KW-1185">Reference proteome</keyword>